<feature type="domain" description="DUF1559" evidence="1">
    <location>
        <begin position="68"/>
        <end position="201"/>
    </location>
</feature>
<name>A0A5C1AHT6_9BACT</name>
<organism evidence="2 3">
    <name type="scientific">Limnoglobus roseus</name>
    <dbReference type="NCBI Taxonomy" id="2598579"/>
    <lineage>
        <taxon>Bacteria</taxon>
        <taxon>Pseudomonadati</taxon>
        <taxon>Planctomycetota</taxon>
        <taxon>Planctomycetia</taxon>
        <taxon>Gemmatales</taxon>
        <taxon>Gemmataceae</taxon>
        <taxon>Limnoglobus</taxon>
    </lineage>
</organism>
<dbReference type="Proteomes" id="UP000324974">
    <property type="component" value="Chromosome"/>
</dbReference>
<dbReference type="PANTHER" id="PTHR30093">
    <property type="entry name" value="GENERAL SECRETION PATHWAY PROTEIN G"/>
    <property type="match status" value="1"/>
</dbReference>
<dbReference type="AlphaFoldDB" id="A0A5C1AHT6"/>
<gene>
    <name evidence="2" type="ORF">PX52LOC_05219</name>
</gene>
<sequence>MGRRIVIVVLVAGLLILFAGALATWLVKTRYEADRESTRNSLRQLGQFAASYNTAVVKNKPLPSIVTVPPGTVFRPDIAPDRRLSWVVQMLPVFDQRHQDTAKLLAQIDMNQPWDAEGNAKAGQTRVRILLCPARPPLVVEGEPFVTQFVGIAGVGADAATLPLDDPRAGAFRYDTPTPLSAFPDGLSNTLLFGQTNYQLGPWIRGGPSTVRGLLDGEKLLGDGGQFGGIDTGGTFFGFADGHVANIRDGITPAVLKALATRAGGKAESEQIAD</sequence>
<dbReference type="InterPro" id="IPR011453">
    <property type="entry name" value="DUF1559"/>
</dbReference>
<dbReference type="RefSeq" id="WP_149112732.1">
    <property type="nucleotide sequence ID" value="NZ_CP042425.1"/>
</dbReference>
<proteinExistence type="predicted"/>
<reference evidence="3" key="1">
    <citation type="submission" date="2019-08" db="EMBL/GenBank/DDBJ databases">
        <title>Limnoglobus roseus gen. nov., sp. nov., a novel freshwater planctomycete with a giant genome from the family Gemmataceae.</title>
        <authorList>
            <person name="Kulichevskaya I.S."/>
            <person name="Naumoff D.G."/>
            <person name="Miroshnikov K."/>
            <person name="Ivanova A."/>
            <person name="Philippov D.A."/>
            <person name="Hakobyan A."/>
            <person name="Rijpstra I.C."/>
            <person name="Sinninghe Damste J.S."/>
            <person name="Liesack W."/>
            <person name="Dedysh S.N."/>
        </authorList>
    </citation>
    <scope>NUCLEOTIDE SEQUENCE [LARGE SCALE GENOMIC DNA]</scope>
    <source>
        <strain evidence="3">PX52</strain>
    </source>
</reference>
<evidence type="ECO:0000313" key="2">
    <source>
        <dbReference type="EMBL" id="QEL18205.1"/>
    </source>
</evidence>
<dbReference type="OrthoDB" id="207926at2"/>
<dbReference type="KEGG" id="lrs:PX52LOC_05219"/>
<protein>
    <recommendedName>
        <fullName evidence="1">DUF1559 domain-containing protein</fullName>
    </recommendedName>
</protein>
<evidence type="ECO:0000259" key="1">
    <source>
        <dbReference type="Pfam" id="PF07596"/>
    </source>
</evidence>
<dbReference type="EMBL" id="CP042425">
    <property type="protein sequence ID" value="QEL18205.1"/>
    <property type="molecule type" value="Genomic_DNA"/>
</dbReference>
<accession>A0A5C1AHT6</accession>
<evidence type="ECO:0000313" key="3">
    <source>
        <dbReference type="Proteomes" id="UP000324974"/>
    </source>
</evidence>
<dbReference type="Pfam" id="PF07596">
    <property type="entry name" value="SBP_bac_10"/>
    <property type="match status" value="1"/>
</dbReference>
<keyword evidence="3" id="KW-1185">Reference proteome</keyword>